<evidence type="ECO:0000313" key="2">
    <source>
        <dbReference type="EMBL" id="AUT63548.1"/>
    </source>
</evidence>
<dbReference type="EMBL" id="CP026112">
    <property type="protein sequence ID" value="AUT63548.1"/>
    <property type="molecule type" value="Genomic_DNA"/>
</dbReference>
<protein>
    <submittedName>
        <fullName evidence="2">Uncharacterized protein</fullName>
    </submittedName>
</protein>
<dbReference type="RefSeq" id="WP_042314675.1">
    <property type="nucleotide sequence ID" value="NZ_CP026112.1"/>
</dbReference>
<feature type="region of interest" description="Disordered" evidence="1">
    <location>
        <begin position="57"/>
        <end position="89"/>
    </location>
</feature>
<feature type="compositionally biased region" description="Polar residues" evidence="1">
    <location>
        <begin position="65"/>
        <end position="77"/>
    </location>
</feature>
<dbReference type="Proteomes" id="UP000243502">
    <property type="component" value="Chromosome 2"/>
</dbReference>
<dbReference type="AlphaFoldDB" id="A0A2I8EVS0"/>
<proteinExistence type="predicted"/>
<sequence>MDRAGFPAARLVRSTDAMQGDVERGAVARVVTLAWPNGAIGRIDARATRFVYLPSDTFNGRGKPSASSCRSNRSDGQAPSAPAGSAIPS</sequence>
<dbReference type="OrthoDB" id="9801061at2"/>
<evidence type="ECO:0000256" key="1">
    <source>
        <dbReference type="SAM" id="MobiDB-lite"/>
    </source>
</evidence>
<reference evidence="2 3" key="1">
    <citation type="submission" date="2018-01" db="EMBL/GenBank/DDBJ databases">
        <title>Species boundaries and ecological features among Paraburkholderia terrae DSMZ17804T, P. hospita DSMZ17164T and P. caribensis DSMZ13236T.</title>
        <authorList>
            <person name="Pratama A.A."/>
        </authorList>
    </citation>
    <scope>NUCLEOTIDE SEQUENCE [LARGE SCALE GENOMIC DNA]</scope>
    <source>
        <strain evidence="2 3">DSM 17804</strain>
    </source>
</reference>
<dbReference type="KEGG" id="pter:C2L65_29035"/>
<accession>A0A2I8EVS0</accession>
<organism evidence="2 3">
    <name type="scientific">Paraburkholderia terrae</name>
    <dbReference type="NCBI Taxonomy" id="311230"/>
    <lineage>
        <taxon>Bacteria</taxon>
        <taxon>Pseudomonadati</taxon>
        <taxon>Pseudomonadota</taxon>
        <taxon>Betaproteobacteria</taxon>
        <taxon>Burkholderiales</taxon>
        <taxon>Burkholderiaceae</taxon>
        <taxon>Paraburkholderia</taxon>
    </lineage>
</organism>
<name>A0A2I8EVS0_9BURK</name>
<gene>
    <name evidence="2" type="ORF">C2L65_29035</name>
</gene>
<evidence type="ECO:0000313" key="3">
    <source>
        <dbReference type="Proteomes" id="UP000243502"/>
    </source>
</evidence>
<feature type="compositionally biased region" description="Low complexity" evidence="1">
    <location>
        <begin position="78"/>
        <end position="89"/>
    </location>
</feature>